<evidence type="ECO:0000256" key="9">
    <source>
        <dbReference type="SAM" id="Coils"/>
    </source>
</evidence>
<feature type="region of interest" description="Disordered" evidence="10">
    <location>
        <begin position="665"/>
        <end position="688"/>
    </location>
</feature>
<comment type="similarity">
    <text evidence="2">Belongs to the SMC family. SMC3 subfamily.</text>
</comment>
<evidence type="ECO:0000256" key="8">
    <source>
        <dbReference type="PIRNR" id="PIRNR005719"/>
    </source>
</evidence>
<keyword evidence="7" id="KW-0131">Cell cycle</keyword>
<dbReference type="Gene3D" id="3.30.70.1620">
    <property type="match status" value="1"/>
</dbReference>
<dbReference type="SUPFAM" id="SSF52540">
    <property type="entry name" value="P-loop containing nucleoside triphosphate hydrolases"/>
    <property type="match status" value="2"/>
</dbReference>
<keyword evidence="6 8" id="KW-0539">Nucleus</keyword>
<accession>A0ABR1B951</accession>
<gene>
    <name evidence="12" type="ORF">RUM44_000943</name>
</gene>
<comment type="subcellular location">
    <subcellularLocation>
        <location evidence="1 8">Nucleus</location>
    </subcellularLocation>
</comment>
<evidence type="ECO:0000256" key="5">
    <source>
        <dbReference type="ARBA" id="ARBA00023054"/>
    </source>
</evidence>
<keyword evidence="5 9" id="KW-0175">Coiled coil</keyword>
<sequence>MYIKQVIIQGFKSYREQTVVEPFDHRHNVVVGRNGSGKSNFFYAIQFVLSDEFSHLRPEQRQALLHEGTGPRVMTAYVEILFDNSDGRIPIERDEVPLRRVIGAKKDSYFLNKKNVPRQDVMNLLESAGFSRSNPYYIVKQGKINQMATAPDSQRLKLLREVAGTRVYDERREESQNILQDTKTKIAKIDDFLHTIDERLKTLEEEKEELKEYQKWDKVRRSLEYCIFDKELKEAQKKLRELEDQRKNSNEVQNKLNNELKKAQDEVHKAGQALRKAKKDVTEAKYQRDALSSEQAQLLKEKTKLELTIKDLTDEVSGDNKSKERAETELNKLKEQIDEKKKQLERIKPQYEEMKKKEENCNRELALKEQKRKELYAKQGRGSQFTSKEERDQWIQKELKLLRKQIKDKEEHRDKITADLEKDAKRSVELEKEIEGRTKDMELLRTEIDRHNKDFYEIKKKKDQLQVKRGELWRKETQLNQQLTSAKEDLAKADQALRSLAGKPTLNGRDSVCKVLETFRERGGHWKEIADKYYNPVIENFTCAENIYTAVEVTAGARLFHHIVESDRVGTEILKEMNKQKLPGEVTFMPLNRLIVREQSYPKTEDAIPMVSKLVYEPKYEKAMRYLFGKTLICRNLESATNLARSTGLDCVTLDGDQVSSKGSLTGGYFNSSRSRLETQKKRTEHKTEMRKIEDELNELKNDMKAMEQEISSVVSDLQKTENKNAKHKDNYDQCKSQIRLMKEELQGIERYKNPKERSLTQCTSSLEAIKTTKEGLENELHQELMEQLSREDQEVVDQLNDDIRRLTQENKEAFTMRMRLEAEKNKLDNLLTNNLIRRHDELIQALQEISVEDRKRQLENCTLELQNVEARISDVNKDFKAMEKKVKEATDKQKKEQGALEEWKNKEKIAQDKIDEDSKGLEKIGSKENALKTKIEEAQNKITEMGSVPSVDLIQKYQQQNQKYLFKELEKANNNLKKYSHVNKKALDQFISFSEQKEKLYERKAELDRGEEKIQELLNHLETRKTEAIQFTFKQVAKYFSEVFKKLVPQGSGELVIHSNRSSQGGTNESSLDVTSADEYTGVGIKVSFTSIKSGEMREMNQLSGGQKSLVALALIFAIQKCDPAPFYLFDEIDQALDAQHRKAVADMIHELSKTAQFITTTFRPELLEHAHKFYGVKFRNKVSHVDCVSREDAYDFVEDDTTHG</sequence>
<dbReference type="InterPro" id="IPR036277">
    <property type="entry name" value="SMC_hinge_sf"/>
</dbReference>
<name>A0ABR1B951_POLSC</name>
<evidence type="ECO:0000256" key="3">
    <source>
        <dbReference type="ARBA" id="ARBA00022618"/>
    </source>
</evidence>
<dbReference type="CDD" id="cd03272">
    <property type="entry name" value="ABC_SMC3_euk"/>
    <property type="match status" value="1"/>
</dbReference>
<dbReference type="InterPro" id="IPR027417">
    <property type="entry name" value="P-loop_NTPase"/>
</dbReference>
<evidence type="ECO:0000256" key="1">
    <source>
        <dbReference type="ARBA" id="ARBA00004123"/>
    </source>
</evidence>
<dbReference type="PANTHER" id="PTHR43977">
    <property type="entry name" value="STRUCTURAL MAINTENANCE OF CHROMOSOMES PROTEIN 3"/>
    <property type="match status" value="1"/>
</dbReference>
<reference evidence="12 13" key="1">
    <citation type="submission" date="2023-09" db="EMBL/GenBank/DDBJ databases">
        <title>Genomes of two closely related lineages of the louse Polyplax serrata with different host specificities.</title>
        <authorList>
            <person name="Martinu J."/>
            <person name="Tarabai H."/>
            <person name="Stefka J."/>
            <person name="Hypsa V."/>
        </authorList>
    </citation>
    <scope>NUCLEOTIDE SEQUENCE [LARGE SCALE GENOMIC DNA]</scope>
    <source>
        <strain evidence="12">98ZLc_SE</strain>
    </source>
</reference>
<dbReference type="Gene3D" id="3.40.50.300">
    <property type="entry name" value="P-loop containing nucleotide triphosphate hydrolases"/>
    <property type="match status" value="2"/>
</dbReference>
<dbReference type="InterPro" id="IPR041741">
    <property type="entry name" value="SMC3_ABC_euk"/>
</dbReference>
<dbReference type="Gene3D" id="1.20.1060.20">
    <property type="match status" value="1"/>
</dbReference>
<evidence type="ECO:0000313" key="12">
    <source>
        <dbReference type="EMBL" id="KAK6635689.1"/>
    </source>
</evidence>
<evidence type="ECO:0000256" key="4">
    <source>
        <dbReference type="ARBA" id="ARBA00022776"/>
    </source>
</evidence>
<dbReference type="InterPro" id="IPR003395">
    <property type="entry name" value="RecF/RecN/SMC_N"/>
</dbReference>
<dbReference type="Pfam" id="PF02463">
    <property type="entry name" value="SMC_N"/>
    <property type="match status" value="1"/>
</dbReference>
<keyword evidence="3" id="KW-0132">Cell division</keyword>
<feature type="coiled-coil region" evidence="9">
    <location>
        <begin position="193"/>
        <end position="419"/>
    </location>
</feature>
<feature type="compositionally biased region" description="Polar residues" evidence="10">
    <location>
        <begin position="665"/>
        <end position="674"/>
    </location>
</feature>
<keyword evidence="13" id="KW-1185">Reference proteome</keyword>
<keyword evidence="4" id="KW-0498">Mitosis</keyword>
<dbReference type="InterPro" id="IPR024704">
    <property type="entry name" value="SMC"/>
</dbReference>
<evidence type="ECO:0000256" key="7">
    <source>
        <dbReference type="ARBA" id="ARBA00023306"/>
    </source>
</evidence>
<dbReference type="Proteomes" id="UP001359485">
    <property type="component" value="Unassembled WGS sequence"/>
</dbReference>
<comment type="caution">
    <text evidence="12">The sequence shown here is derived from an EMBL/GenBank/DDBJ whole genome shotgun (WGS) entry which is preliminary data.</text>
</comment>
<protein>
    <recommendedName>
        <fullName evidence="8">Structural maintenance of chromosomes protein</fullName>
    </recommendedName>
</protein>
<feature type="coiled-coil region" evidence="9">
    <location>
        <begin position="852"/>
        <end position="942"/>
    </location>
</feature>
<feature type="coiled-coil region" evidence="9">
    <location>
        <begin position="476"/>
        <end position="503"/>
    </location>
</feature>
<dbReference type="SMART" id="SM00968">
    <property type="entry name" value="SMC_hinge"/>
    <property type="match status" value="1"/>
</dbReference>
<dbReference type="InterPro" id="IPR010935">
    <property type="entry name" value="SMC_hinge"/>
</dbReference>
<evidence type="ECO:0000256" key="2">
    <source>
        <dbReference type="ARBA" id="ARBA00005917"/>
    </source>
</evidence>
<evidence type="ECO:0000313" key="13">
    <source>
        <dbReference type="Proteomes" id="UP001359485"/>
    </source>
</evidence>
<proteinExistence type="inferred from homology"/>
<feature type="coiled-coil region" evidence="9">
    <location>
        <begin position="970"/>
        <end position="1028"/>
    </location>
</feature>
<evidence type="ECO:0000256" key="6">
    <source>
        <dbReference type="ARBA" id="ARBA00023242"/>
    </source>
</evidence>
<evidence type="ECO:0000259" key="11">
    <source>
        <dbReference type="SMART" id="SM00968"/>
    </source>
</evidence>
<organism evidence="12 13">
    <name type="scientific">Polyplax serrata</name>
    <name type="common">Common mouse louse</name>
    <dbReference type="NCBI Taxonomy" id="468196"/>
    <lineage>
        <taxon>Eukaryota</taxon>
        <taxon>Metazoa</taxon>
        <taxon>Ecdysozoa</taxon>
        <taxon>Arthropoda</taxon>
        <taxon>Hexapoda</taxon>
        <taxon>Insecta</taxon>
        <taxon>Pterygota</taxon>
        <taxon>Neoptera</taxon>
        <taxon>Paraneoptera</taxon>
        <taxon>Psocodea</taxon>
        <taxon>Troctomorpha</taxon>
        <taxon>Phthiraptera</taxon>
        <taxon>Anoplura</taxon>
        <taxon>Polyplacidae</taxon>
        <taxon>Polyplax</taxon>
    </lineage>
</organism>
<feature type="compositionally biased region" description="Basic and acidic residues" evidence="10">
    <location>
        <begin position="675"/>
        <end position="688"/>
    </location>
</feature>
<dbReference type="EMBL" id="JAWJWF010000003">
    <property type="protein sequence ID" value="KAK6635689.1"/>
    <property type="molecule type" value="Genomic_DNA"/>
</dbReference>
<dbReference type="PIRSF" id="PIRSF005719">
    <property type="entry name" value="SMC"/>
    <property type="match status" value="1"/>
</dbReference>
<feature type="domain" description="SMC hinge" evidence="11">
    <location>
        <begin position="531"/>
        <end position="644"/>
    </location>
</feature>
<dbReference type="SUPFAM" id="SSF75553">
    <property type="entry name" value="Smc hinge domain"/>
    <property type="match status" value="1"/>
</dbReference>
<evidence type="ECO:0000256" key="10">
    <source>
        <dbReference type="SAM" id="MobiDB-lite"/>
    </source>
</evidence>
<dbReference type="Pfam" id="PF06470">
    <property type="entry name" value="SMC_hinge"/>
    <property type="match status" value="1"/>
</dbReference>